<dbReference type="PANTHER" id="PTHR47992">
    <property type="entry name" value="PROTEIN PHOSPHATASE"/>
    <property type="match status" value="1"/>
</dbReference>
<feature type="compositionally biased region" description="Polar residues" evidence="1">
    <location>
        <begin position="93"/>
        <end position="104"/>
    </location>
</feature>
<evidence type="ECO:0000313" key="3">
    <source>
        <dbReference type="EMBL" id="PTQ26346.1"/>
    </source>
</evidence>
<feature type="compositionally biased region" description="Polar residues" evidence="1">
    <location>
        <begin position="1"/>
        <end position="16"/>
    </location>
</feature>
<dbReference type="InterPro" id="IPR036457">
    <property type="entry name" value="PPM-type-like_dom_sf"/>
</dbReference>
<feature type="region of interest" description="Disordered" evidence="1">
    <location>
        <begin position="86"/>
        <end position="152"/>
    </location>
</feature>
<proteinExistence type="predicted"/>
<protein>
    <recommendedName>
        <fullName evidence="2">PPM-type phosphatase domain-containing protein</fullName>
    </recommendedName>
</protein>
<accession>A0A2R6VXL6</accession>
<sequence>MWNTQEGEPSAGTQLQQEERTEEPGALNTSSAIHSEGFKDVAPAVEGESSVSKQVRSEKIDSPSAAECLLRLQEIPVICDVSDARTVSEEDNSVSNDLGNSPVGSETCDASDARTVSEEDNSVSNDLGNSPVGPETPSKTPSNTVPDTVEPAACKRRLISSTRGEVHEGESSTFGRLRGEKVVEDQAALSHVLEVENTCPVDLSEIETPRNQVLAALPEQDLEFSPPKKKIILEEEEESSAMLVSSVSFISCNILDGPSWGVVCADEEGSHVDNQAIAVPTLLSLPTDDNQCDSQSTNPGHPSVHYFAVFDGNGDSVAAYLCKGRLHEIVAEEVKRQLDEDEEDCHPLCYYKFFCERIQRGIRNSFLRMHDEVVNYRPEDDELPDPMELPIMRGASATVAIVTTCRILVANCGNARVVLSKGRKVIQISNDHILDRDDEKVRLRGLGFPIGDLSTVTRSLGCRPVHDDNTPIYLIPEPEFTFEMRSKDDECLIIASHGLWKVISNEVACEVARTFLARGATAETTAIFLARMAKKRRAEGAESFSESVIVVDLRPGKVQNGQDESAMDYFEGTTAIFRG</sequence>
<dbReference type="CDD" id="cd00143">
    <property type="entry name" value="PP2Cc"/>
    <property type="match status" value="1"/>
</dbReference>
<evidence type="ECO:0000256" key="1">
    <source>
        <dbReference type="SAM" id="MobiDB-lite"/>
    </source>
</evidence>
<dbReference type="InterPro" id="IPR015655">
    <property type="entry name" value="PP2C"/>
</dbReference>
<feature type="compositionally biased region" description="Polar residues" evidence="1">
    <location>
        <begin position="137"/>
        <end position="146"/>
    </location>
</feature>
<reference evidence="4" key="1">
    <citation type="journal article" date="2017" name="Cell">
        <title>Insights into land plant evolution garnered from the Marchantia polymorpha genome.</title>
        <authorList>
            <person name="Bowman J.L."/>
            <person name="Kohchi T."/>
            <person name="Yamato K.T."/>
            <person name="Jenkins J."/>
            <person name="Shu S."/>
            <person name="Ishizaki K."/>
            <person name="Yamaoka S."/>
            <person name="Nishihama R."/>
            <person name="Nakamura Y."/>
            <person name="Berger F."/>
            <person name="Adam C."/>
            <person name="Aki S.S."/>
            <person name="Althoff F."/>
            <person name="Araki T."/>
            <person name="Arteaga-Vazquez M.A."/>
            <person name="Balasubrmanian S."/>
            <person name="Barry K."/>
            <person name="Bauer D."/>
            <person name="Boehm C.R."/>
            <person name="Briginshaw L."/>
            <person name="Caballero-Perez J."/>
            <person name="Catarino B."/>
            <person name="Chen F."/>
            <person name="Chiyoda S."/>
            <person name="Chovatia M."/>
            <person name="Davies K.M."/>
            <person name="Delmans M."/>
            <person name="Demura T."/>
            <person name="Dierschke T."/>
            <person name="Dolan L."/>
            <person name="Dorantes-Acosta A.E."/>
            <person name="Eklund D.M."/>
            <person name="Florent S.N."/>
            <person name="Flores-Sandoval E."/>
            <person name="Fujiyama A."/>
            <person name="Fukuzawa H."/>
            <person name="Galik B."/>
            <person name="Grimanelli D."/>
            <person name="Grimwood J."/>
            <person name="Grossniklaus U."/>
            <person name="Hamada T."/>
            <person name="Haseloff J."/>
            <person name="Hetherington A.J."/>
            <person name="Higo A."/>
            <person name="Hirakawa Y."/>
            <person name="Hundley H.N."/>
            <person name="Ikeda Y."/>
            <person name="Inoue K."/>
            <person name="Inoue S.I."/>
            <person name="Ishida S."/>
            <person name="Jia Q."/>
            <person name="Kakita M."/>
            <person name="Kanazawa T."/>
            <person name="Kawai Y."/>
            <person name="Kawashima T."/>
            <person name="Kennedy M."/>
            <person name="Kinose K."/>
            <person name="Kinoshita T."/>
            <person name="Kohara Y."/>
            <person name="Koide E."/>
            <person name="Komatsu K."/>
            <person name="Kopischke S."/>
            <person name="Kubo M."/>
            <person name="Kyozuka J."/>
            <person name="Lagercrantz U."/>
            <person name="Lin S.S."/>
            <person name="Lindquist E."/>
            <person name="Lipzen A.M."/>
            <person name="Lu C.W."/>
            <person name="De Luna E."/>
            <person name="Martienssen R.A."/>
            <person name="Minamino N."/>
            <person name="Mizutani M."/>
            <person name="Mizutani M."/>
            <person name="Mochizuki N."/>
            <person name="Monte I."/>
            <person name="Mosher R."/>
            <person name="Nagasaki H."/>
            <person name="Nakagami H."/>
            <person name="Naramoto S."/>
            <person name="Nishitani K."/>
            <person name="Ohtani M."/>
            <person name="Okamoto T."/>
            <person name="Okumura M."/>
            <person name="Phillips J."/>
            <person name="Pollak B."/>
            <person name="Reinders A."/>
            <person name="Rovekamp M."/>
            <person name="Sano R."/>
            <person name="Sawa S."/>
            <person name="Schmid M.W."/>
            <person name="Shirakawa M."/>
            <person name="Solano R."/>
            <person name="Spunde A."/>
            <person name="Suetsugu N."/>
            <person name="Sugano S."/>
            <person name="Sugiyama A."/>
            <person name="Sun R."/>
            <person name="Suzuki Y."/>
            <person name="Takenaka M."/>
            <person name="Takezawa D."/>
            <person name="Tomogane H."/>
            <person name="Tsuzuki M."/>
            <person name="Ueda T."/>
            <person name="Umeda M."/>
            <person name="Ward J.M."/>
            <person name="Watanabe Y."/>
            <person name="Yazaki K."/>
            <person name="Yokoyama R."/>
            <person name="Yoshitake Y."/>
            <person name="Yotsui I."/>
            <person name="Zachgo S."/>
            <person name="Schmutz J."/>
        </authorList>
    </citation>
    <scope>NUCLEOTIDE SEQUENCE [LARGE SCALE GENOMIC DNA]</scope>
    <source>
        <strain evidence="4">Tak-1</strain>
    </source>
</reference>
<feature type="region of interest" description="Disordered" evidence="1">
    <location>
        <begin position="1"/>
        <end position="62"/>
    </location>
</feature>
<dbReference type="Gene3D" id="3.60.40.10">
    <property type="entry name" value="PPM-type phosphatase domain"/>
    <property type="match status" value="1"/>
</dbReference>
<dbReference type="EMBL" id="KZ774637">
    <property type="protein sequence ID" value="PTQ26346.1"/>
    <property type="molecule type" value="Genomic_DNA"/>
</dbReference>
<dbReference type="SMART" id="SM00332">
    <property type="entry name" value="PP2Cc"/>
    <property type="match status" value="1"/>
</dbReference>
<dbReference type="OrthoDB" id="10264738at2759"/>
<name>A0A2R6VXL6_MARPO</name>
<dbReference type="Pfam" id="PF00481">
    <property type="entry name" value="PP2C"/>
    <property type="match status" value="1"/>
</dbReference>
<dbReference type="PROSITE" id="PS51746">
    <property type="entry name" value="PPM_2"/>
    <property type="match status" value="1"/>
</dbReference>
<dbReference type="GO" id="GO:0004722">
    <property type="term" value="F:protein serine/threonine phosphatase activity"/>
    <property type="evidence" value="ECO:0000318"/>
    <property type="project" value="GO_Central"/>
</dbReference>
<dbReference type="InterPro" id="IPR001932">
    <property type="entry name" value="PPM-type_phosphatase-like_dom"/>
</dbReference>
<gene>
    <name evidence="3" type="ORF">MARPO_2667s0001</name>
</gene>
<organism evidence="3 4">
    <name type="scientific">Marchantia polymorpha</name>
    <name type="common">Common liverwort</name>
    <name type="synonym">Marchantia aquatica</name>
    <dbReference type="NCBI Taxonomy" id="3197"/>
    <lineage>
        <taxon>Eukaryota</taxon>
        <taxon>Viridiplantae</taxon>
        <taxon>Streptophyta</taxon>
        <taxon>Embryophyta</taxon>
        <taxon>Marchantiophyta</taxon>
        <taxon>Marchantiopsida</taxon>
        <taxon>Marchantiidae</taxon>
        <taxon>Marchantiales</taxon>
        <taxon>Marchantiaceae</taxon>
        <taxon>Marchantia</taxon>
    </lineage>
</organism>
<feature type="domain" description="PPM-type phosphatase" evidence="2">
    <location>
        <begin position="276"/>
        <end position="553"/>
    </location>
</feature>
<dbReference type="AlphaFoldDB" id="A0A2R6VXL6"/>
<dbReference type="Gramene" id="Mp5g11690.1">
    <property type="protein sequence ID" value="Mp5g11690.1.cds1"/>
    <property type="gene ID" value="Mp5g11690"/>
</dbReference>
<keyword evidence="4" id="KW-1185">Reference proteome</keyword>
<dbReference type="OMA" id="VHAPSHW"/>
<evidence type="ECO:0000259" key="2">
    <source>
        <dbReference type="PROSITE" id="PS51746"/>
    </source>
</evidence>
<evidence type="ECO:0000313" key="4">
    <source>
        <dbReference type="Proteomes" id="UP000244005"/>
    </source>
</evidence>
<dbReference type="SUPFAM" id="SSF81606">
    <property type="entry name" value="PP2C-like"/>
    <property type="match status" value="1"/>
</dbReference>
<dbReference type="Proteomes" id="UP000244005">
    <property type="component" value="Unassembled WGS sequence"/>
</dbReference>
<dbReference type="GO" id="GO:1902531">
    <property type="term" value="P:regulation of intracellular signal transduction"/>
    <property type="evidence" value="ECO:0000318"/>
    <property type="project" value="GO_Central"/>
</dbReference>